<evidence type="ECO:0000313" key="3">
    <source>
        <dbReference type="EMBL" id="OWZ19891.1"/>
    </source>
</evidence>
<feature type="compositionally biased region" description="Basic and acidic residues" evidence="2">
    <location>
        <begin position="523"/>
        <end position="540"/>
    </location>
</feature>
<feature type="compositionally biased region" description="Polar residues" evidence="2">
    <location>
        <begin position="557"/>
        <end position="574"/>
    </location>
</feature>
<evidence type="ECO:0000256" key="1">
    <source>
        <dbReference type="SAM" id="Coils"/>
    </source>
</evidence>
<proteinExistence type="predicted"/>
<keyword evidence="4" id="KW-1185">Reference proteome</keyword>
<name>A0A225WQL7_9STRA</name>
<dbReference type="STRING" id="4795.A0A225WQL7"/>
<dbReference type="SMART" id="SM00015">
    <property type="entry name" value="IQ"/>
    <property type="match status" value="4"/>
</dbReference>
<keyword evidence="1" id="KW-0175">Coiled coil</keyword>
<dbReference type="Pfam" id="PF00612">
    <property type="entry name" value="IQ"/>
    <property type="match status" value="4"/>
</dbReference>
<feature type="compositionally biased region" description="Polar residues" evidence="2">
    <location>
        <begin position="584"/>
        <end position="594"/>
    </location>
</feature>
<dbReference type="InterPro" id="IPR000048">
    <property type="entry name" value="IQ_motif_EF-hand-BS"/>
</dbReference>
<dbReference type="Proteomes" id="UP000198211">
    <property type="component" value="Unassembled WGS sequence"/>
</dbReference>
<reference evidence="4" key="1">
    <citation type="submission" date="2017-03" db="EMBL/GenBank/DDBJ databases">
        <title>Phytopthora megakarya and P. palmivora, two closely related causual agents of cacao black pod achieved similar genome size and gene model numbers by different mechanisms.</title>
        <authorList>
            <person name="Ali S."/>
            <person name="Shao J."/>
            <person name="Larry D.J."/>
            <person name="Kronmiller B."/>
            <person name="Shen D."/>
            <person name="Strem M.D."/>
            <person name="Melnick R.L."/>
            <person name="Guiltinan M.J."/>
            <person name="Tyler B.M."/>
            <person name="Meinhardt L.W."/>
            <person name="Bailey B.A."/>
        </authorList>
    </citation>
    <scope>NUCLEOTIDE SEQUENCE [LARGE SCALE GENOMIC DNA]</scope>
    <source>
        <strain evidence="4">zdho120</strain>
    </source>
</reference>
<accession>A0A225WQL7</accession>
<dbReference type="EMBL" id="NBNE01000388">
    <property type="protein sequence ID" value="OWZ19891.1"/>
    <property type="molecule type" value="Genomic_DNA"/>
</dbReference>
<sequence length="688" mass="80242">MERVEDGCSMNVVPPMFHAGISNKFTKRHVGNFRDTTLTAASNAKQRAERKLERQADAIEKQQQKIDHEMKKITEITQNLHRQQLREAKRLRNRLNYAASKVQATYRYHLTYIHQLQRDAAVNIQAMSRGFLARRLRLRLALHREQDQQNTSSVIISKCLRRFSARNIRSREIKHRYWGACIIQSMIRMIIARSYVLEQRRKQKEIVLQHQAAIVIQCNARSFMTRLIYLDVLYLICRIQAAMRGYLVRRQLRWLRVSDVDTFSKLQAYIRGFLVRKRIQIDTDRRSHPDEVIQEDFVLRFDGKFEGGCGDVKAGFCSSRSFSLSLVDNEKNGIVSLARSSTGLGWQPVVEPTIKRSYWLPAGASFDKRLPVLPVPKRMKALERVSAENVDPFGDELGCFNQSWTPKKRPHQKPCPARLSPMVIPPTKREISDPLSATMVEENPSVVDTEERLRRQEELKQKLQLRRIQEKRQQEHKLRLKREIESEANEQKLMEREEKAMRLQLKILRRRSREGKIRQVTADQRREERERLRMAREERHTRLHMKLCARKRRQKRTISTATSDLESQPPSIASSRYEGHTHRNPSATKSLKTTPRSRKRGDASSDEDMSFLDIDFTMPASMRFRTRPGGNNTGSSQLKKPRGNGTCTHAPTKKNQSLRKIKLKEDDCEYGDEFDEIVDEAALSHLIC</sequence>
<organism evidence="3 4">
    <name type="scientific">Phytophthora megakarya</name>
    <dbReference type="NCBI Taxonomy" id="4795"/>
    <lineage>
        <taxon>Eukaryota</taxon>
        <taxon>Sar</taxon>
        <taxon>Stramenopiles</taxon>
        <taxon>Oomycota</taxon>
        <taxon>Peronosporomycetes</taxon>
        <taxon>Peronosporales</taxon>
        <taxon>Peronosporaceae</taxon>
        <taxon>Phytophthora</taxon>
    </lineage>
</organism>
<dbReference type="OrthoDB" id="252964at2759"/>
<feature type="coiled-coil region" evidence="1">
    <location>
        <begin position="38"/>
        <end position="79"/>
    </location>
</feature>
<feature type="region of interest" description="Disordered" evidence="2">
    <location>
        <begin position="404"/>
        <end position="429"/>
    </location>
</feature>
<feature type="compositionally biased region" description="Basic residues" evidence="2">
    <location>
        <begin position="541"/>
        <end position="556"/>
    </location>
</feature>
<gene>
    <name evidence="3" type="ORF">PHMEG_0005792</name>
</gene>
<dbReference type="PROSITE" id="PS50096">
    <property type="entry name" value="IQ"/>
    <property type="match status" value="3"/>
</dbReference>
<feature type="coiled-coil region" evidence="1">
    <location>
        <begin position="446"/>
        <end position="497"/>
    </location>
</feature>
<protein>
    <submittedName>
        <fullName evidence="3">Putative mitochondrial protein</fullName>
    </submittedName>
</protein>
<comment type="caution">
    <text evidence="3">The sequence shown here is derived from an EMBL/GenBank/DDBJ whole genome shotgun (WGS) entry which is preliminary data.</text>
</comment>
<dbReference type="Gene3D" id="1.20.5.190">
    <property type="match status" value="1"/>
</dbReference>
<dbReference type="AlphaFoldDB" id="A0A225WQL7"/>
<evidence type="ECO:0000313" key="4">
    <source>
        <dbReference type="Proteomes" id="UP000198211"/>
    </source>
</evidence>
<feature type="region of interest" description="Disordered" evidence="2">
    <location>
        <begin position="516"/>
        <end position="607"/>
    </location>
</feature>
<evidence type="ECO:0000256" key="2">
    <source>
        <dbReference type="SAM" id="MobiDB-lite"/>
    </source>
</evidence>
<feature type="compositionally biased region" description="Polar residues" evidence="2">
    <location>
        <begin position="629"/>
        <end position="638"/>
    </location>
</feature>
<feature type="region of interest" description="Disordered" evidence="2">
    <location>
        <begin position="624"/>
        <end position="653"/>
    </location>
</feature>